<sequence length="220" mass="23884">MEYYIRYKPSFATLFVTLSPGESITAEPGAAISMDSRIAMKTQFSGGFFSGLLKKWFGGESLLVNVFRNPTTHPLELILSQATIGDIACIELTQSSICLQPGAYVAHTPGIKITLGWAGFASWFAREGLFKLKLTGTGRVFFGAYGGLTPKRINGEFIVDNGHLVAYEPSIKMGFSLSGGLFSSLSSGEGFVNRLKGQGIIYLQSRSVEGLVNFLNPKFR</sequence>
<dbReference type="Proteomes" id="UP000664844">
    <property type="component" value="Unassembled WGS sequence"/>
</dbReference>
<gene>
    <name evidence="1" type="ORF">J0895_15865</name>
</gene>
<dbReference type="RefSeq" id="WP_207089018.1">
    <property type="nucleotide sequence ID" value="NZ_JAFLQW010000425.1"/>
</dbReference>
<comment type="caution">
    <text evidence="1">The sequence shown here is derived from an EMBL/GenBank/DDBJ whole genome shotgun (WGS) entry which is preliminary data.</text>
</comment>
<dbReference type="PANTHER" id="PTHR43657:SF1">
    <property type="entry name" value="ALTERED INHERITANCE OF MITOCHONDRIA PROTEIN 24, MITOCHONDRIAL"/>
    <property type="match status" value="1"/>
</dbReference>
<dbReference type="InterPro" id="IPR002838">
    <property type="entry name" value="AIM24"/>
</dbReference>
<dbReference type="EMBL" id="JAFLQW010000425">
    <property type="protein sequence ID" value="MBO0350545.1"/>
    <property type="molecule type" value="Genomic_DNA"/>
</dbReference>
<protein>
    <submittedName>
        <fullName evidence="1">TIGR00266 family protein</fullName>
    </submittedName>
</protein>
<reference evidence="1 2" key="1">
    <citation type="submission" date="2021-03" db="EMBL/GenBank/DDBJ databases">
        <title>Metabolic Capacity of the Antarctic Cyanobacterium Phormidium pseudopriestleyi that Sustains Oxygenic Photosynthesis in the Presence of Hydrogen Sulfide.</title>
        <authorList>
            <person name="Lumian J.E."/>
            <person name="Jungblut A.D."/>
            <person name="Dillon M.L."/>
            <person name="Hawes I."/>
            <person name="Doran P.T."/>
            <person name="Mackey T.J."/>
            <person name="Dick G.J."/>
            <person name="Grettenberger C.L."/>
            <person name="Sumner D.Y."/>
        </authorList>
    </citation>
    <scope>NUCLEOTIDE SEQUENCE [LARGE SCALE GENOMIC DNA]</scope>
    <source>
        <strain evidence="1 2">FRX01</strain>
    </source>
</reference>
<name>A0ABS3FTU7_9CYAN</name>
<dbReference type="Gene3D" id="3.60.160.10">
    <property type="entry name" value="Mitochondrial biogenesis AIM24"/>
    <property type="match status" value="1"/>
</dbReference>
<dbReference type="InterPro" id="IPR036983">
    <property type="entry name" value="AIM24_sf"/>
</dbReference>
<dbReference type="InterPro" id="IPR016031">
    <property type="entry name" value="Trp_RNA-bd_attenuator-like_dom"/>
</dbReference>
<dbReference type="Pfam" id="PF01987">
    <property type="entry name" value="AIM24"/>
    <property type="match status" value="1"/>
</dbReference>
<dbReference type="NCBIfam" id="TIGR00266">
    <property type="entry name" value="TIGR00266 family protein"/>
    <property type="match status" value="1"/>
</dbReference>
<evidence type="ECO:0000313" key="1">
    <source>
        <dbReference type="EMBL" id="MBO0350545.1"/>
    </source>
</evidence>
<keyword evidence="2" id="KW-1185">Reference proteome</keyword>
<dbReference type="PANTHER" id="PTHR43657">
    <property type="entry name" value="TRYPTOPHAN RNA-BINDING ATTENUATOR PROTEIN-LIKE PROTEIN"/>
    <property type="match status" value="1"/>
</dbReference>
<evidence type="ECO:0000313" key="2">
    <source>
        <dbReference type="Proteomes" id="UP000664844"/>
    </source>
</evidence>
<proteinExistence type="predicted"/>
<dbReference type="SUPFAM" id="SSF51219">
    <property type="entry name" value="TRAP-like"/>
    <property type="match status" value="1"/>
</dbReference>
<organism evidence="1 2">
    <name type="scientific">Phormidium pseudopriestleyi FRX01</name>
    <dbReference type="NCBI Taxonomy" id="1759528"/>
    <lineage>
        <taxon>Bacteria</taxon>
        <taxon>Bacillati</taxon>
        <taxon>Cyanobacteriota</taxon>
        <taxon>Cyanophyceae</taxon>
        <taxon>Oscillatoriophycideae</taxon>
        <taxon>Oscillatoriales</taxon>
        <taxon>Oscillatoriaceae</taxon>
        <taxon>Phormidium</taxon>
    </lineage>
</organism>
<accession>A0ABS3FTU7</accession>